<accession>A0A0E9T6X2</accession>
<name>A0A0E9T6X2_ANGAN</name>
<evidence type="ECO:0000313" key="1">
    <source>
        <dbReference type="EMBL" id="JAH48483.1"/>
    </source>
</evidence>
<dbReference type="EMBL" id="GBXM01060094">
    <property type="protein sequence ID" value="JAH48483.1"/>
    <property type="molecule type" value="Transcribed_RNA"/>
</dbReference>
<reference evidence="1" key="1">
    <citation type="submission" date="2014-11" db="EMBL/GenBank/DDBJ databases">
        <authorList>
            <person name="Amaro Gonzalez C."/>
        </authorList>
    </citation>
    <scope>NUCLEOTIDE SEQUENCE</scope>
</reference>
<proteinExistence type="predicted"/>
<reference evidence="1" key="2">
    <citation type="journal article" date="2015" name="Fish Shellfish Immunol.">
        <title>Early steps in the European eel (Anguilla anguilla)-Vibrio vulnificus interaction in the gills: Role of the RtxA13 toxin.</title>
        <authorList>
            <person name="Callol A."/>
            <person name="Pajuelo D."/>
            <person name="Ebbesson L."/>
            <person name="Teles M."/>
            <person name="MacKenzie S."/>
            <person name="Amaro C."/>
        </authorList>
    </citation>
    <scope>NUCLEOTIDE SEQUENCE</scope>
</reference>
<protein>
    <submittedName>
        <fullName evidence="1">Uncharacterized protein</fullName>
    </submittedName>
</protein>
<dbReference type="AlphaFoldDB" id="A0A0E9T6X2"/>
<sequence>MSLPANALGLLRVLFPVERLGGLFHLLKLIVTRSILI</sequence>
<organism evidence="1">
    <name type="scientific">Anguilla anguilla</name>
    <name type="common">European freshwater eel</name>
    <name type="synonym">Muraena anguilla</name>
    <dbReference type="NCBI Taxonomy" id="7936"/>
    <lineage>
        <taxon>Eukaryota</taxon>
        <taxon>Metazoa</taxon>
        <taxon>Chordata</taxon>
        <taxon>Craniata</taxon>
        <taxon>Vertebrata</taxon>
        <taxon>Euteleostomi</taxon>
        <taxon>Actinopterygii</taxon>
        <taxon>Neopterygii</taxon>
        <taxon>Teleostei</taxon>
        <taxon>Anguilliformes</taxon>
        <taxon>Anguillidae</taxon>
        <taxon>Anguilla</taxon>
    </lineage>
</organism>